<reference evidence="2" key="2">
    <citation type="submission" date="2023-01" db="EMBL/GenBank/DDBJ databases">
        <authorList>
            <person name="Sun Q."/>
            <person name="Evtushenko L."/>
        </authorList>
    </citation>
    <scope>NUCLEOTIDE SEQUENCE</scope>
    <source>
        <strain evidence="2">VKM B-2555</strain>
    </source>
</reference>
<keyword evidence="1" id="KW-0732">Signal</keyword>
<protein>
    <submittedName>
        <fullName evidence="2">Uncharacterized protein</fullName>
    </submittedName>
</protein>
<dbReference type="EMBL" id="BSFK01000005">
    <property type="protein sequence ID" value="GLK75122.1"/>
    <property type="molecule type" value="Genomic_DNA"/>
</dbReference>
<dbReference type="RefSeq" id="WP_271203093.1">
    <property type="nucleotide sequence ID" value="NZ_BSFK01000005.1"/>
</dbReference>
<dbReference type="Proteomes" id="UP001143364">
    <property type="component" value="Unassembled WGS sequence"/>
</dbReference>
<organism evidence="2 3">
    <name type="scientific">Methylopila jiangsuensis</name>
    <dbReference type="NCBI Taxonomy" id="586230"/>
    <lineage>
        <taxon>Bacteria</taxon>
        <taxon>Pseudomonadati</taxon>
        <taxon>Pseudomonadota</taxon>
        <taxon>Alphaproteobacteria</taxon>
        <taxon>Hyphomicrobiales</taxon>
        <taxon>Methylopilaceae</taxon>
        <taxon>Methylopila</taxon>
    </lineage>
</organism>
<comment type="caution">
    <text evidence="2">The sequence shown here is derived from an EMBL/GenBank/DDBJ whole genome shotgun (WGS) entry which is preliminary data.</text>
</comment>
<gene>
    <name evidence="2" type="ORF">GCM10008171_03760</name>
</gene>
<evidence type="ECO:0000313" key="2">
    <source>
        <dbReference type="EMBL" id="GLK75122.1"/>
    </source>
</evidence>
<reference evidence="2" key="1">
    <citation type="journal article" date="2014" name="Int. J. Syst. Evol. Microbiol.">
        <title>Complete genome sequence of Corynebacterium casei LMG S-19264T (=DSM 44701T), isolated from a smear-ripened cheese.</title>
        <authorList>
            <consortium name="US DOE Joint Genome Institute (JGI-PGF)"/>
            <person name="Walter F."/>
            <person name="Albersmeier A."/>
            <person name="Kalinowski J."/>
            <person name="Ruckert C."/>
        </authorList>
    </citation>
    <scope>NUCLEOTIDE SEQUENCE</scope>
    <source>
        <strain evidence="2">VKM B-2555</strain>
    </source>
</reference>
<proteinExistence type="predicted"/>
<name>A0A9W6JD77_9HYPH</name>
<dbReference type="AlphaFoldDB" id="A0A9W6JD77"/>
<evidence type="ECO:0000256" key="1">
    <source>
        <dbReference type="SAM" id="SignalP"/>
    </source>
</evidence>
<keyword evidence="3" id="KW-1185">Reference proteome</keyword>
<evidence type="ECO:0000313" key="3">
    <source>
        <dbReference type="Proteomes" id="UP001143364"/>
    </source>
</evidence>
<feature type="signal peptide" evidence="1">
    <location>
        <begin position="1"/>
        <end position="22"/>
    </location>
</feature>
<sequence length="103" mass="11212">MLKRMIVTLGLLLPAAPHAVMAEEVGHRSVSVCKSVVVGADKLDPAALSEDDLKEKLCLSSLSVIRSADPMAGMECRLAFKTLLKEFSKRHPGKEMNDVYGRC</sequence>
<accession>A0A9W6JD77</accession>
<feature type="chain" id="PRO_5040773716" evidence="1">
    <location>
        <begin position="23"/>
        <end position="103"/>
    </location>
</feature>